<dbReference type="CDD" id="cd03139">
    <property type="entry name" value="GATase1_PfpI_2"/>
    <property type="match status" value="1"/>
</dbReference>
<dbReference type="EMBL" id="JAKILB010000003">
    <property type="protein sequence ID" value="MCL1138250.1"/>
    <property type="molecule type" value="Genomic_DNA"/>
</dbReference>
<dbReference type="RefSeq" id="WP_248949330.1">
    <property type="nucleotide sequence ID" value="NZ_JAKILB010000003.1"/>
</dbReference>
<dbReference type="InterPro" id="IPR052158">
    <property type="entry name" value="INH-QAR"/>
</dbReference>
<dbReference type="SUPFAM" id="SSF52317">
    <property type="entry name" value="Class I glutamine amidotransferase-like"/>
    <property type="match status" value="1"/>
</dbReference>
<dbReference type="InterPro" id="IPR029062">
    <property type="entry name" value="Class_I_gatase-like"/>
</dbReference>
<dbReference type="InterPro" id="IPR006311">
    <property type="entry name" value="TAT_signal"/>
</dbReference>
<protein>
    <submittedName>
        <fullName evidence="3">DJ-1/PfpI family protein</fullName>
    </submittedName>
</protein>
<feature type="signal peptide" evidence="1">
    <location>
        <begin position="1"/>
        <end position="25"/>
    </location>
</feature>
<keyword evidence="1" id="KW-0732">Signal</keyword>
<dbReference type="PANTHER" id="PTHR43130">
    <property type="entry name" value="ARAC-FAMILY TRANSCRIPTIONAL REGULATOR"/>
    <property type="match status" value="1"/>
</dbReference>
<dbReference type="AlphaFoldDB" id="A0A9X1ZF32"/>
<dbReference type="InterPro" id="IPR002818">
    <property type="entry name" value="DJ-1/PfpI"/>
</dbReference>
<comment type="caution">
    <text evidence="3">The sequence shown here is derived from an EMBL/GenBank/DDBJ whole genome shotgun (WGS) entry which is preliminary data.</text>
</comment>
<dbReference type="Gene3D" id="3.40.50.880">
    <property type="match status" value="1"/>
</dbReference>
<dbReference type="Proteomes" id="UP001139293">
    <property type="component" value="Unassembled WGS sequence"/>
</dbReference>
<organism evidence="3 4">
    <name type="scientific">Shewanella pneumatophori</name>
    <dbReference type="NCBI Taxonomy" id="314092"/>
    <lineage>
        <taxon>Bacteria</taxon>
        <taxon>Pseudomonadati</taxon>
        <taxon>Pseudomonadota</taxon>
        <taxon>Gammaproteobacteria</taxon>
        <taxon>Alteromonadales</taxon>
        <taxon>Shewanellaceae</taxon>
        <taxon>Shewanella</taxon>
    </lineage>
</organism>
<proteinExistence type="predicted"/>
<keyword evidence="4" id="KW-1185">Reference proteome</keyword>
<feature type="chain" id="PRO_5040766387" evidence="1">
    <location>
        <begin position="26"/>
        <end position="237"/>
    </location>
</feature>
<dbReference type="Pfam" id="PF01965">
    <property type="entry name" value="DJ-1_PfpI"/>
    <property type="match status" value="1"/>
</dbReference>
<evidence type="ECO:0000313" key="4">
    <source>
        <dbReference type="Proteomes" id="UP001139293"/>
    </source>
</evidence>
<dbReference type="PANTHER" id="PTHR43130:SF15">
    <property type="entry name" value="THIJ_PFPI FAMILY PROTEIN (AFU_ORTHOLOGUE AFUA_5G14240)"/>
    <property type="match status" value="1"/>
</dbReference>
<evidence type="ECO:0000313" key="3">
    <source>
        <dbReference type="EMBL" id="MCL1138250.1"/>
    </source>
</evidence>
<name>A0A9X1ZF32_9GAMM</name>
<dbReference type="PROSITE" id="PS51318">
    <property type="entry name" value="TAT"/>
    <property type="match status" value="1"/>
</dbReference>
<feature type="domain" description="DJ-1/PfpI" evidence="2">
    <location>
        <begin position="44"/>
        <end position="200"/>
    </location>
</feature>
<accession>A0A9X1ZF32</accession>
<gene>
    <name evidence="3" type="ORF">L2740_06765</name>
</gene>
<evidence type="ECO:0000259" key="2">
    <source>
        <dbReference type="Pfam" id="PF01965"/>
    </source>
</evidence>
<reference evidence="3" key="1">
    <citation type="submission" date="2022-01" db="EMBL/GenBank/DDBJ databases">
        <title>Whole genome-based taxonomy of the Shewanellaceae.</title>
        <authorList>
            <person name="Martin-Rodriguez A.J."/>
        </authorList>
    </citation>
    <scope>NUCLEOTIDE SEQUENCE</scope>
    <source>
        <strain evidence="3">KCTC 23973</strain>
    </source>
</reference>
<sequence length="237" mass="25954">MQRRQFIKGASVLMATGAIAPAVQAAVSTSSLTTNAPFTEGKYRVLALVFDDYETLDLHGPVEMLGHMPNSEIKLVAMTEIVKSYQGPRVVADCLTTETYDCDLLLIPGGIGTRSLVNDTKLRQWLVAQIARSQNVFTVCTGTALLAMTSVLNGRKATTNKMAFQWVSSLNDNVPWQAKARWVLDGKFLTSSGVSAGTDAALFWVKHLHGELEAKRIQTLTEYDWNDDPLNDPYAVG</sequence>
<evidence type="ECO:0000256" key="1">
    <source>
        <dbReference type="SAM" id="SignalP"/>
    </source>
</evidence>